<keyword evidence="5" id="KW-1185">Reference proteome</keyword>
<protein>
    <submittedName>
        <fullName evidence="4">AGE family epimerase/isomerase</fullName>
    </submittedName>
</protein>
<dbReference type="Gene3D" id="1.50.10.10">
    <property type="match status" value="1"/>
</dbReference>
<reference evidence="4 5" key="1">
    <citation type="submission" date="2024-02" db="EMBL/GenBank/DDBJ databases">
        <title>Bacteria isolated from the canopy kelp, Nereocystis luetkeana.</title>
        <authorList>
            <person name="Pfister C.A."/>
            <person name="Younker I.T."/>
            <person name="Light S.H."/>
        </authorList>
    </citation>
    <scope>NUCLEOTIDE SEQUENCE [LARGE SCALE GENOMIC DNA]</scope>
    <source>
        <strain evidence="4 5">TI.5.07</strain>
    </source>
</reference>
<dbReference type="SUPFAM" id="SSF48208">
    <property type="entry name" value="Six-hairpin glycosidases"/>
    <property type="match status" value="1"/>
</dbReference>
<dbReference type="Pfam" id="PF07221">
    <property type="entry name" value="GlcNAc_2-epim"/>
    <property type="match status" value="1"/>
</dbReference>
<proteinExistence type="inferred from homology"/>
<name>A0ABU9GA20_COBMA</name>
<dbReference type="Proteomes" id="UP001378242">
    <property type="component" value="Unassembled WGS sequence"/>
</dbReference>
<feature type="region of interest" description="Disordered" evidence="3">
    <location>
        <begin position="1"/>
        <end position="20"/>
    </location>
</feature>
<dbReference type="InterPro" id="IPR034116">
    <property type="entry name" value="AGE_dom"/>
</dbReference>
<dbReference type="PANTHER" id="PTHR15108">
    <property type="entry name" value="N-ACYLGLUCOSAMINE-2-EPIMERASE"/>
    <property type="match status" value="1"/>
</dbReference>
<dbReference type="RefSeq" id="WP_341541590.1">
    <property type="nucleotide sequence ID" value="NZ_JBAKAP010000001.1"/>
</dbReference>
<evidence type="ECO:0000256" key="2">
    <source>
        <dbReference type="ARBA" id="ARBA00023235"/>
    </source>
</evidence>
<comment type="similarity">
    <text evidence="1">Belongs to the N-acylglucosamine 2-epimerase family.</text>
</comment>
<dbReference type="InterPro" id="IPR010819">
    <property type="entry name" value="AGE/CE"/>
</dbReference>
<evidence type="ECO:0000313" key="5">
    <source>
        <dbReference type="Proteomes" id="UP001378242"/>
    </source>
</evidence>
<organism evidence="4 5">
    <name type="scientific">Cobetia marina</name>
    <name type="common">Deleya marina</name>
    <dbReference type="NCBI Taxonomy" id="28258"/>
    <lineage>
        <taxon>Bacteria</taxon>
        <taxon>Pseudomonadati</taxon>
        <taxon>Pseudomonadota</taxon>
        <taxon>Gammaproteobacteria</taxon>
        <taxon>Oceanospirillales</taxon>
        <taxon>Halomonadaceae</taxon>
        <taxon>Cobetia</taxon>
    </lineage>
</organism>
<sequence length="420" mass="48481">MTQHASQQMQAPQKAPLTRQAVPPMPATFASRGFLDTHIRSIMDFYLPRAVDQERGGYFQAYRDDGSVYAPAARHLVSSTRMIFNFAMEYLRTGDQACLAATRHGIDYLREVHLDPQTGGYLWSLSEQGEADHTNQCYGLAFVMLAYATAWRAGIEEARGWLDETHALMEQHFWSEHHGLYADEASADWLTLSDYRGQNANMHACEAMLAAFEATDEAHYLERAMTLARNICQRQAAKADGLIWEHYDRDWNVDWDYNRDDPKNLYRPWGFQPGHLTEWAKLLLMLKRHRDCDWLLPTAKRLFDTAMDLAWDGERGGLYYGFAPDGTICDDEKYFWVQAESLVAAALLNEATGESHYGEWYERLWAYAWQHFIDHRYGAWYRLLNADNQRFDDLKSSPGAKCDYHSLGACHELLRVITND</sequence>
<comment type="caution">
    <text evidence="4">The sequence shown here is derived from an EMBL/GenBank/DDBJ whole genome shotgun (WGS) entry which is preliminary data.</text>
</comment>
<keyword evidence="2" id="KW-0413">Isomerase</keyword>
<evidence type="ECO:0000256" key="1">
    <source>
        <dbReference type="ARBA" id="ARBA00008558"/>
    </source>
</evidence>
<dbReference type="CDD" id="cd00249">
    <property type="entry name" value="AGE"/>
    <property type="match status" value="1"/>
</dbReference>
<dbReference type="InterPro" id="IPR012341">
    <property type="entry name" value="6hp_glycosidase-like_sf"/>
</dbReference>
<gene>
    <name evidence="4" type="ORF">V6243_00585</name>
</gene>
<evidence type="ECO:0000313" key="4">
    <source>
        <dbReference type="EMBL" id="MEL0615307.1"/>
    </source>
</evidence>
<dbReference type="InterPro" id="IPR008928">
    <property type="entry name" value="6-hairpin_glycosidase_sf"/>
</dbReference>
<accession>A0ABU9GA20</accession>
<dbReference type="EMBL" id="JBAKAP010000001">
    <property type="protein sequence ID" value="MEL0615307.1"/>
    <property type="molecule type" value="Genomic_DNA"/>
</dbReference>
<evidence type="ECO:0000256" key="3">
    <source>
        <dbReference type="SAM" id="MobiDB-lite"/>
    </source>
</evidence>
<feature type="compositionally biased region" description="Polar residues" evidence="3">
    <location>
        <begin position="1"/>
        <end position="11"/>
    </location>
</feature>